<proteinExistence type="predicted"/>
<feature type="non-terminal residue" evidence="2">
    <location>
        <position position="104"/>
    </location>
</feature>
<feature type="transmembrane region" description="Helical" evidence="1">
    <location>
        <begin position="20"/>
        <end position="37"/>
    </location>
</feature>
<dbReference type="InParanoid" id="B9TNK9"/>
<keyword evidence="3" id="KW-1185">Reference proteome</keyword>
<keyword evidence="1" id="KW-1133">Transmembrane helix</keyword>
<organism evidence="2 3">
    <name type="scientific">Ricinus communis</name>
    <name type="common">Castor bean</name>
    <dbReference type="NCBI Taxonomy" id="3988"/>
    <lineage>
        <taxon>Eukaryota</taxon>
        <taxon>Viridiplantae</taxon>
        <taxon>Streptophyta</taxon>
        <taxon>Embryophyta</taxon>
        <taxon>Tracheophyta</taxon>
        <taxon>Spermatophyta</taxon>
        <taxon>Magnoliopsida</taxon>
        <taxon>eudicotyledons</taxon>
        <taxon>Gunneridae</taxon>
        <taxon>Pentapetalae</taxon>
        <taxon>rosids</taxon>
        <taxon>fabids</taxon>
        <taxon>Malpighiales</taxon>
        <taxon>Euphorbiaceae</taxon>
        <taxon>Acalyphoideae</taxon>
        <taxon>Acalypheae</taxon>
        <taxon>Ricinus</taxon>
    </lineage>
</organism>
<evidence type="ECO:0000313" key="3">
    <source>
        <dbReference type="Proteomes" id="UP000008311"/>
    </source>
</evidence>
<gene>
    <name evidence="2" type="ORF">RCOM_2009120</name>
</gene>
<sequence length="104" mass="10816">MPVGQHESATGAGRRRRKAVLVTAVVLVLGAASWVTVDVVTRDKGCPATDVVHIDATAEVAAVVDRVGRQVAGGQCFSFEVDQRDSAAVAQSLSTSDGSRRPDV</sequence>
<evidence type="ECO:0000256" key="1">
    <source>
        <dbReference type="SAM" id="Phobius"/>
    </source>
</evidence>
<evidence type="ECO:0000313" key="2">
    <source>
        <dbReference type="EMBL" id="EEF22554.1"/>
    </source>
</evidence>
<dbReference type="AlphaFoldDB" id="B9TNK9"/>
<keyword evidence="1" id="KW-0812">Transmembrane</keyword>
<protein>
    <submittedName>
        <fullName evidence="2">Uncharacterized protein</fullName>
    </submittedName>
</protein>
<name>B9TNK9_RICCO</name>
<reference evidence="3" key="1">
    <citation type="journal article" date="2010" name="Nat. Biotechnol.">
        <title>Draft genome sequence of the oilseed species Ricinus communis.</title>
        <authorList>
            <person name="Chan A.P."/>
            <person name="Crabtree J."/>
            <person name="Zhao Q."/>
            <person name="Lorenzi H."/>
            <person name="Orvis J."/>
            <person name="Puiu D."/>
            <person name="Melake-Berhan A."/>
            <person name="Jones K.M."/>
            <person name="Redman J."/>
            <person name="Chen G."/>
            <person name="Cahoon E.B."/>
            <person name="Gedil M."/>
            <person name="Stanke M."/>
            <person name="Haas B.J."/>
            <person name="Wortman J.R."/>
            <person name="Fraser-Liggett C.M."/>
            <person name="Ravel J."/>
            <person name="Rabinowicz P.D."/>
        </authorList>
    </citation>
    <scope>NUCLEOTIDE SEQUENCE [LARGE SCALE GENOMIC DNA]</scope>
    <source>
        <strain evidence="3">cv. Hale</strain>
    </source>
</reference>
<dbReference type="Proteomes" id="UP000008311">
    <property type="component" value="Unassembled WGS sequence"/>
</dbReference>
<keyword evidence="1" id="KW-0472">Membrane</keyword>
<accession>B9TNK9</accession>
<dbReference type="EMBL" id="EQ992904">
    <property type="protein sequence ID" value="EEF22554.1"/>
    <property type="molecule type" value="Genomic_DNA"/>
</dbReference>